<protein>
    <submittedName>
        <fullName evidence="2">Histidine phosphatase family protein</fullName>
    </submittedName>
</protein>
<organism evidence="2 3">
    <name type="scientific">Romboutsia weinsteinii</name>
    <dbReference type="NCBI Taxonomy" id="2020949"/>
    <lineage>
        <taxon>Bacteria</taxon>
        <taxon>Bacillati</taxon>
        <taxon>Bacillota</taxon>
        <taxon>Clostridia</taxon>
        <taxon>Peptostreptococcales</taxon>
        <taxon>Peptostreptococcaceae</taxon>
        <taxon>Romboutsia</taxon>
    </lineage>
</organism>
<dbReference type="InterPro" id="IPR013078">
    <property type="entry name" value="His_Pase_superF_clade-1"/>
</dbReference>
<name>A0A371J5A5_9FIRM</name>
<accession>A0A371J5A5</accession>
<evidence type="ECO:0000313" key="3">
    <source>
        <dbReference type="Proteomes" id="UP000215694"/>
    </source>
</evidence>
<gene>
    <name evidence="2" type="ORF">CHL78_007675</name>
</gene>
<evidence type="ECO:0000256" key="1">
    <source>
        <dbReference type="PIRSR" id="PIRSR613078-2"/>
    </source>
</evidence>
<dbReference type="Proteomes" id="UP000215694">
    <property type="component" value="Unassembled WGS sequence"/>
</dbReference>
<dbReference type="EMBL" id="NOJY02000010">
    <property type="protein sequence ID" value="RDY27874.1"/>
    <property type="molecule type" value="Genomic_DNA"/>
</dbReference>
<keyword evidence="3" id="KW-1185">Reference proteome</keyword>
<dbReference type="OrthoDB" id="9782128at2"/>
<dbReference type="SUPFAM" id="SSF53254">
    <property type="entry name" value="Phosphoglycerate mutase-like"/>
    <property type="match status" value="1"/>
</dbReference>
<dbReference type="SMART" id="SM00855">
    <property type="entry name" value="PGAM"/>
    <property type="match status" value="1"/>
</dbReference>
<evidence type="ECO:0000313" key="2">
    <source>
        <dbReference type="EMBL" id="RDY27874.1"/>
    </source>
</evidence>
<feature type="binding site" evidence="1">
    <location>
        <position position="61"/>
    </location>
    <ligand>
        <name>substrate</name>
    </ligand>
</feature>
<dbReference type="RefSeq" id="WP_094368949.1">
    <property type="nucleotide sequence ID" value="NZ_NOJY02000010.1"/>
</dbReference>
<dbReference type="InterPro" id="IPR050275">
    <property type="entry name" value="PGM_Phosphatase"/>
</dbReference>
<dbReference type="CDD" id="cd07067">
    <property type="entry name" value="HP_PGM_like"/>
    <property type="match status" value="1"/>
</dbReference>
<comment type="caution">
    <text evidence="2">The sequence shown here is derived from an EMBL/GenBank/DDBJ whole genome shotgun (WGS) entry which is preliminary data.</text>
</comment>
<dbReference type="PANTHER" id="PTHR48100">
    <property type="entry name" value="BROAD-SPECIFICITY PHOSPHATASE YOR283W-RELATED"/>
    <property type="match status" value="1"/>
</dbReference>
<dbReference type="GO" id="GO:0016791">
    <property type="term" value="F:phosphatase activity"/>
    <property type="evidence" value="ECO:0007669"/>
    <property type="project" value="TreeGrafter"/>
</dbReference>
<dbReference type="GO" id="GO:0005737">
    <property type="term" value="C:cytoplasm"/>
    <property type="evidence" value="ECO:0007669"/>
    <property type="project" value="TreeGrafter"/>
</dbReference>
<dbReference type="Gene3D" id="3.40.50.1240">
    <property type="entry name" value="Phosphoglycerate mutase-like"/>
    <property type="match status" value="1"/>
</dbReference>
<dbReference type="Pfam" id="PF00300">
    <property type="entry name" value="His_Phos_1"/>
    <property type="match status" value="1"/>
</dbReference>
<reference evidence="2 3" key="1">
    <citation type="journal article" date="2017" name="Genome Announc.">
        <title>Draft Genome Sequence of Romboutsia weinsteinii sp. nov. Strain CCRI-19649(T) Isolated from Surface Water.</title>
        <authorList>
            <person name="Maheux A.F."/>
            <person name="Boudreau D.K."/>
            <person name="Berube E."/>
            <person name="Boissinot M."/>
            <person name="Cantin P."/>
            <person name="Raymond F."/>
            <person name="Corbeil J."/>
            <person name="Omar R.F."/>
            <person name="Bergeron M.G."/>
        </authorList>
    </citation>
    <scope>NUCLEOTIDE SEQUENCE [LARGE SCALE GENOMIC DNA]</scope>
    <source>
        <strain evidence="2 3">CCRI-19649</strain>
    </source>
</reference>
<dbReference type="InterPro" id="IPR029033">
    <property type="entry name" value="His_PPase_superfam"/>
</dbReference>
<dbReference type="PANTHER" id="PTHR48100:SF59">
    <property type="entry name" value="ADENOSYLCOBALAMIN_ALPHA-RIBAZOLE PHOSPHATASE"/>
    <property type="match status" value="1"/>
</dbReference>
<proteinExistence type="predicted"/>
<dbReference type="AlphaFoldDB" id="A0A371J5A5"/>
<sequence length="186" mass="21570">MKVIFIRHGEPDYILCNERGFIGHGRDLAPLTTSGVQQAEDVSNILKLNECEVIVSSPYTRALQTTAIISRNTGIKIEIEVDLHEWCPDKTYKYKTSEELFELHKDFCNCKGVYPKGEQRKWETIDEIIDRVIPVLDKYLEQGFNKIMVVAHGGVIRRFIGQANIMYCTPYEVNYYKGYHCIDWID</sequence>